<protein>
    <submittedName>
        <fullName evidence="1">Uncharacterized protein</fullName>
    </submittedName>
</protein>
<evidence type="ECO:0000313" key="2">
    <source>
        <dbReference type="Proteomes" id="UP000689195"/>
    </source>
</evidence>
<evidence type="ECO:0000313" key="1">
    <source>
        <dbReference type="EMBL" id="CAD8211461.1"/>
    </source>
</evidence>
<reference evidence="1" key="1">
    <citation type="submission" date="2021-01" db="EMBL/GenBank/DDBJ databases">
        <authorList>
            <consortium name="Genoscope - CEA"/>
            <person name="William W."/>
        </authorList>
    </citation>
    <scope>NUCLEOTIDE SEQUENCE</scope>
</reference>
<sequence>MIITFAYLVNSQVKLVKQQIEYNNTSKCLKCLDTNHELNNISQCVCKSTYYSNGLITCAKCQDPCDECDINRCINCIDINQILDSNKQCIYKSFIYQSQQVLLIYDIQLLQKKKIQLKRRKLCFKLINKDFQYMIILSKIDQQILQQQQ</sequence>
<dbReference type="AlphaFoldDB" id="A0A8S1YCW8"/>
<organism evidence="1 2">
    <name type="scientific">Paramecium pentaurelia</name>
    <dbReference type="NCBI Taxonomy" id="43138"/>
    <lineage>
        <taxon>Eukaryota</taxon>
        <taxon>Sar</taxon>
        <taxon>Alveolata</taxon>
        <taxon>Ciliophora</taxon>
        <taxon>Intramacronucleata</taxon>
        <taxon>Oligohymenophorea</taxon>
        <taxon>Peniculida</taxon>
        <taxon>Parameciidae</taxon>
        <taxon>Paramecium</taxon>
    </lineage>
</organism>
<comment type="caution">
    <text evidence="1">The sequence shown here is derived from an EMBL/GenBank/DDBJ whole genome shotgun (WGS) entry which is preliminary data.</text>
</comment>
<accession>A0A8S1YCW8</accession>
<keyword evidence="2" id="KW-1185">Reference proteome</keyword>
<gene>
    <name evidence="1" type="ORF">PPENT_87.1.T1630097</name>
</gene>
<name>A0A8S1YCW8_9CILI</name>
<dbReference type="EMBL" id="CAJJDO010000163">
    <property type="protein sequence ID" value="CAD8211461.1"/>
    <property type="molecule type" value="Genomic_DNA"/>
</dbReference>
<dbReference type="Proteomes" id="UP000689195">
    <property type="component" value="Unassembled WGS sequence"/>
</dbReference>
<proteinExistence type="predicted"/>
<dbReference type="OrthoDB" id="286906at2759"/>